<proteinExistence type="predicted"/>
<sequence>MREIGTPMPTATMLSPQDFERRNAALATPVAPSLLELIVLHFAHPDATQRPSTGLSACTAEPACRPPRRHAPPRCGIASPGSTPFSVDICASFFLPIPCPYLPAHHTDAVGSKAGSSSRACSSSGPTRRSYSACRDAVHDTFIGRCMAPLSVGAAAISAATSSLSLPPPSSPLAPASMPVARCLSQS</sequence>
<evidence type="ECO:0000313" key="2">
    <source>
        <dbReference type="Proteomes" id="UP001218218"/>
    </source>
</evidence>
<dbReference type="Proteomes" id="UP001218218">
    <property type="component" value="Unassembled WGS sequence"/>
</dbReference>
<reference evidence="1" key="1">
    <citation type="submission" date="2023-03" db="EMBL/GenBank/DDBJ databases">
        <title>Massive genome expansion in bonnet fungi (Mycena s.s.) driven by repeated elements and novel gene families across ecological guilds.</title>
        <authorList>
            <consortium name="Lawrence Berkeley National Laboratory"/>
            <person name="Harder C.B."/>
            <person name="Miyauchi S."/>
            <person name="Viragh M."/>
            <person name="Kuo A."/>
            <person name="Thoen E."/>
            <person name="Andreopoulos B."/>
            <person name="Lu D."/>
            <person name="Skrede I."/>
            <person name="Drula E."/>
            <person name="Henrissat B."/>
            <person name="Morin E."/>
            <person name="Kohler A."/>
            <person name="Barry K."/>
            <person name="LaButti K."/>
            <person name="Morin E."/>
            <person name="Salamov A."/>
            <person name="Lipzen A."/>
            <person name="Mereny Z."/>
            <person name="Hegedus B."/>
            <person name="Baldrian P."/>
            <person name="Stursova M."/>
            <person name="Weitz H."/>
            <person name="Taylor A."/>
            <person name="Grigoriev I.V."/>
            <person name="Nagy L.G."/>
            <person name="Martin F."/>
            <person name="Kauserud H."/>
        </authorList>
    </citation>
    <scope>NUCLEOTIDE SEQUENCE</scope>
    <source>
        <strain evidence="1">CBHHK002</strain>
    </source>
</reference>
<dbReference type="EMBL" id="JARIHO010000139">
    <property type="protein sequence ID" value="KAJ7301287.1"/>
    <property type="molecule type" value="Genomic_DNA"/>
</dbReference>
<name>A0AAD6YYI9_9AGAR</name>
<protein>
    <submittedName>
        <fullName evidence="1">Uncharacterized protein</fullName>
    </submittedName>
</protein>
<evidence type="ECO:0000313" key="1">
    <source>
        <dbReference type="EMBL" id="KAJ7301287.1"/>
    </source>
</evidence>
<organism evidence="1 2">
    <name type="scientific">Mycena albidolilacea</name>
    <dbReference type="NCBI Taxonomy" id="1033008"/>
    <lineage>
        <taxon>Eukaryota</taxon>
        <taxon>Fungi</taxon>
        <taxon>Dikarya</taxon>
        <taxon>Basidiomycota</taxon>
        <taxon>Agaricomycotina</taxon>
        <taxon>Agaricomycetes</taxon>
        <taxon>Agaricomycetidae</taxon>
        <taxon>Agaricales</taxon>
        <taxon>Marasmiineae</taxon>
        <taxon>Mycenaceae</taxon>
        <taxon>Mycena</taxon>
    </lineage>
</organism>
<comment type="caution">
    <text evidence="1">The sequence shown here is derived from an EMBL/GenBank/DDBJ whole genome shotgun (WGS) entry which is preliminary data.</text>
</comment>
<keyword evidence="2" id="KW-1185">Reference proteome</keyword>
<gene>
    <name evidence="1" type="ORF">DFH08DRAFT_993973</name>
</gene>
<dbReference type="AlphaFoldDB" id="A0AAD6YYI9"/>
<accession>A0AAD6YYI9</accession>